<proteinExistence type="predicted"/>
<dbReference type="Proteomes" id="UP000828048">
    <property type="component" value="Chromosome 10"/>
</dbReference>
<name>A0ACB7XHA5_9ERIC</name>
<reference evidence="1 2" key="1">
    <citation type="journal article" date="2021" name="Hortic Res">
        <title>High-quality reference genome and annotation aids understanding of berry development for evergreen blueberry (Vaccinium darrowii).</title>
        <authorList>
            <person name="Yu J."/>
            <person name="Hulse-Kemp A.M."/>
            <person name="Babiker E."/>
            <person name="Staton M."/>
        </authorList>
    </citation>
    <scope>NUCLEOTIDE SEQUENCE [LARGE SCALE GENOMIC DNA]</scope>
    <source>
        <strain evidence="2">cv. NJ 8807/NJ 8810</strain>
        <tissue evidence="1">Young leaf</tissue>
    </source>
</reference>
<keyword evidence="2" id="KW-1185">Reference proteome</keyword>
<sequence>MAGSCFHQFLTPLLILLAFTTHISSTSAARATPGEPRSIEFIKTSCSSTTYPSLCYTTLSTHASDIQTSPQLLAHTALAVTLNNTRSTSAMMVKMLQSRGLSPRETAAMRDCVEELGDSVDQLRKSLREISQLKGSNFNLKMNDIQTWVSAAMTNEDTCTEGFSDRSSAAANSNLKNVVRGQAANSNVKNVVRGRIVNIAHLTSNALALVNSLASVHR</sequence>
<accession>A0ACB7XHA5</accession>
<comment type="caution">
    <text evidence="1">The sequence shown here is derived from an EMBL/GenBank/DDBJ whole genome shotgun (WGS) entry which is preliminary data.</text>
</comment>
<organism evidence="1 2">
    <name type="scientific">Vaccinium darrowii</name>
    <dbReference type="NCBI Taxonomy" id="229202"/>
    <lineage>
        <taxon>Eukaryota</taxon>
        <taxon>Viridiplantae</taxon>
        <taxon>Streptophyta</taxon>
        <taxon>Embryophyta</taxon>
        <taxon>Tracheophyta</taxon>
        <taxon>Spermatophyta</taxon>
        <taxon>Magnoliopsida</taxon>
        <taxon>eudicotyledons</taxon>
        <taxon>Gunneridae</taxon>
        <taxon>Pentapetalae</taxon>
        <taxon>asterids</taxon>
        <taxon>Ericales</taxon>
        <taxon>Ericaceae</taxon>
        <taxon>Vaccinioideae</taxon>
        <taxon>Vaccinieae</taxon>
        <taxon>Vaccinium</taxon>
    </lineage>
</organism>
<evidence type="ECO:0000313" key="1">
    <source>
        <dbReference type="EMBL" id="KAH7840037.1"/>
    </source>
</evidence>
<protein>
    <submittedName>
        <fullName evidence="1">Uncharacterized protein</fullName>
    </submittedName>
</protein>
<gene>
    <name evidence="1" type="ORF">Vadar_011723</name>
</gene>
<evidence type="ECO:0000313" key="2">
    <source>
        <dbReference type="Proteomes" id="UP000828048"/>
    </source>
</evidence>
<dbReference type="EMBL" id="CM037160">
    <property type="protein sequence ID" value="KAH7840037.1"/>
    <property type="molecule type" value="Genomic_DNA"/>
</dbReference>